<evidence type="ECO:0000313" key="12">
    <source>
        <dbReference type="EMBL" id="MBF4468036.1"/>
    </source>
</evidence>
<keyword evidence="6" id="KW-0547">Nucleotide-binding</keyword>
<comment type="function">
    <text evidence="10">Probably part of an ABC transporter complex. Responsible for energy coupling to the transport system.</text>
</comment>
<evidence type="ECO:0000256" key="7">
    <source>
        <dbReference type="ARBA" id="ARBA00022840"/>
    </source>
</evidence>
<evidence type="ECO:0000256" key="2">
    <source>
        <dbReference type="ARBA" id="ARBA00005417"/>
    </source>
</evidence>
<protein>
    <submittedName>
        <fullName evidence="12">ABC transporter ATP-binding protein</fullName>
    </submittedName>
</protein>
<keyword evidence="4" id="KW-1003">Cell membrane</keyword>
<organism evidence="12 13">
    <name type="scientific">Methanobrevibacter arboriphilus</name>
    <dbReference type="NCBI Taxonomy" id="39441"/>
    <lineage>
        <taxon>Archaea</taxon>
        <taxon>Methanobacteriati</taxon>
        <taxon>Methanobacteriota</taxon>
        <taxon>Methanomada group</taxon>
        <taxon>Methanobacteria</taxon>
        <taxon>Methanobacteriales</taxon>
        <taxon>Methanobacteriaceae</taxon>
        <taxon>Methanobrevibacter</taxon>
    </lineage>
</organism>
<sequence>MELIRFNDFSFEYSDNEKIFSKLNLTVNRGDFVLFCGPSGCGKTTLLMNLKNEIKPIGNEEGIIYYDGENIRQLSKEKSARDIGFLFQNPENQFVCDTVIQEISFSLENMGTPTEEIRTRIAEISTFFSLDKLLYKKVDELSGGQKQLVNLCSLLVLKPKVLLLDEPTSQLDPIASYDFLSILRRLNEEFSITILMTEHRINNVFPFIDKAVFIEEGVIAYNNHPREICLETCNNPIFSNYLPSTALIHFLFKKYYSFSQDRIVPLSIREGLNDMYEMNQEILNNSKNTFYEEYKLLNEKILNEKKSGTKIDKNKAIFKCENLWFGYNTNQVIIKEVSFEIKEGEFISILGGNGTGKSTLLQLLVKILKPIKGKVKHDKKIKLGYVHQNPMIHFRFETVEEELNTEASEINSKNKEIIMDKKEKKDLIEFFEIENLLKKHPYDCSGGEQQKIAIVKSLLRKPDILFLDEPTKGLDPIFKKNLGDKFQKLQKNGLSIVMVTHDIDFAADYSSRSFLIFDGKIQVDTTPKDMFYNNNFYTTFVNRMVKNYIPNCVTLKDLKSVWKT</sequence>
<evidence type="ECO:0000256" key="10">
    <source>
        <dbReference type="ARBA" id="ARBA00025157"/>
    </source>
</evidence>
<evidence type="ECO:0000256" key="1">
    <source>
        <dbReference type="ARBA" id="ARBA00004202"/>
    </source>
</evidence>
<keyword evidence="9" id="KW-0472">Membrane</keyword>
<comment type="similarity">
    <text evidence="2">Belongs to the ABC transporter superfamily.</text>
</comment>
<dbReference type="PANTHER" id="PTHR43553">
    <property type="entry name" value="HEAVY METAL TRANSPORTER"/>
    <property type="match status" value="1"/>
</dbReference>
<keyword evidence="5" id="KW-0677">Repeat</keyword>
<comment type="caution">
    <text evidence="12">The sequence shown here is derived from an EMBL/GenBank/DDBJ whole genome shotgun (WGS) entry which is preliminary data.</text>
</comment>
<dbReference type="SUPFAM" id="SSF52540">
    <property type="entry name" value="P-loop containing nucleoside triphosphate hydrolases"/>
    <property type="match status" value="2"/>
</dbReference>
<dbReference type="InterPro" id="IPR015856">
    <property type="entry name" value="ABC_transpr_CbiO/EcfA_su"/>
</dbReference>
<dbReference type="InterPro" id="IPR017871">
    <property type="entry name" value="ABC_transporter-like_CS"/>
</dbReference>
<evidence type="ECO:0000256" key="6">
    <source>
        <dbReference type="ARBA" id="ARBA00022741"/>
    </source>
</evidence>
<dbReference type="InterPro" id="IPR050095">
    <property type="entry name" value="ECF_ABC_transporter_ATP-bd"/>
</dbReference>
<evidence type="ECO:0000256" key="8">
    <source>
        <dbReference type="ARBA" id="ARBA00022967"/>
    </source>
</evidence>
<dbReference type="PROSITE" id="PS00211">
    <property type="entry name" value="ABC_TRANSPORTER_1"/>
    <property type="match status" value="2"/>
</dbReference>
<dbReference type="GO" id="GO:0043190">
    <property type="term" value="C:ATP-binding cassette (ABC) transporter complex"/>
    <property type="evidence" value="ECO:0007669"/>
    <property type="project" value="TreeGrafter"/>
</dbReference>
<dbReference type="InterPro" id="IPR027417">
    <property type="entry name" value="P-loop_NTPase"/>
</dbReference>
<dbReference type="PROSITE" id="PS50893">
    <property type="entry name" value="ABC_TRANSPORTER_2"/>
    <property type="match status" value="2"/>
</dbReference>
<dbReference type="SMART" id="SM00382">
    <property type="entry name" value="AAA"/>
    <property type="match status" value="2"/>
</dbReference>
<dbReference type="Gene3D" id="3.40.50.300">
    <property type="entry name" value="P-loop containing nucleotide triphosphate hydrolases"/>
    <property type="match status" value="2"/>
</dbReference>
<dbReference type="Proteomes" id="UP000658733">
    <property type="component" value="Unassembled WGS sequence"/>
</dbReference>
<dbReference type="InterPro" id="IPR003593">
    <property type="entry name" value="AAA+_ATPase"/>
</dbReference>
<feature type="domain" description="ABC transporter" evidence="11">
    <location>
        <begin position="318"/>
        <end position="543"/>
    </location>
</feature>
<evidence type="ECO:0000259" key="11">
    <source>
        <dbReference type="PROSITE" id="PS50893"/>
    </source>
</evidence>
<evidence type="ECO:0000313" key="13">
    <source>
        <dbReference type="Proteomes" id="UP000658733"/>
    </source>
</evidence>
<dbReference type="AlphaFoldDB" id="A0A843AG31"/>
<name>A0A843AG31_METAZ</name>
<dbReference type="GO" id="GO:0042626">
    <property type="term" value="F:ATPase-coupled transmembrane transporter activity"/>
    <property type="evidence" value="ECO:0007669"/>
    <property type="project" value="TreeGrafter"/>
</dbReference>
<dbReference type="CDD" id="cd03225">
    <property type="entry name" value="ABC_cobalt_CbiO_domain1"/>
    <property type="match status" value="1"/>
</dbReference>
<comment type="subcellular location">
    <subcellularLocation>
        <location evidence="1">Cell membrane</location>
        <topology evidence="1">Peripheral membrane protein</topology>
    </subcellularLocation>
</comment>
<dbReference type="PANTHER" id="PTHR43553:SF23">
    <property type="entry name" value="ABC TRANSPORTER ATP-BINDING COMPONENT"/>
    <property type="match status" value="1"/>
</dbReference>
<evidence type="ECO:0000256" key="3">
    <source>
        <dbReference type="ARBA" id="ARBA00022448"/>
    </source>
</evidence>
<dbReference type="GO" id="GO:0016887">
    <property type="term" value="F:ATP hydrolysis activity"/>
    <property type="evidence" value="ECO:0007669"/>
    <property type="project" value="InterPro"/>
</dbReference>
<keyword evidence="7 12" id="KW-0067">ATP-binding</keyword>
<evidence type="ECO:0000256" key="9">
    <source>
        <dbReference type="ARBA" id="ARBA00023136"/>
    </source>
</evidence>
<evidence type="ECO:0000256" key="5">
    <source>
        <dbReference type="ARBA" id="ARBA00022737"/>
    </source>
</evidence>
<evidence type="ECO:0000256" key="4">
    <source>
        <dbReference type="ARBA" id="ARBA00022475"/>
    </source>
</evidence>
<dbReference type="Pfam" id="PF00005">
    <property type="entry name" value="ABC_tran"/>
    <property type="match status" value="2"/>
</dbReference>
<keyword evidence="3" id="KW-0813">Transport</keyword>
<proteinExistence type="inferred from homology"/>
<dbReference type="GO" id="GO:0005524">
    <property type="term" value="F:ATP binding"/>
    <property type="evidence" value="ECO:0007669"/>
    <property type="project" value="UniProtKB-KW"/>
</dbReference>
<dbReference type="InterPro" id="IPR003439">
    <property type="entry name" value="ABC_transporter-like_ATP-bd"/>
</dbReference>
<gene>
    <name evidence="12" type="ORF">ISP01_01390</name>
</gene>
<feature type="domain" description="ABC transporter" evidence="11">
    <location>
        <begin position="4"/>
        <end position="241"/>
    </location>
</feature>
<accession>A0A843AG31</accession>
<dbReference type="EMBL" id="JADIIN010000015">
    <property type="protein sequence ID" value="MBF4468036.1"/>
    <property type="molecule type" value="Genomic_DNA"/>
</dbReference>
<keyword evidence="8" id="KW-1278">Translocase</keyword>
<reference evidence="12" key="1">
    <citation type="submission" date="2020-10" db="EMBL/GenBank/DDBJ databases">
        <title>Dehalococcoides mccartyi of a TCE/Cr reducing biochatode.</title>
        <authorList>
            <person name="Matturro B."/>
        </authorList>
    </citation>
    <scope>NUCLEOTIDE SEQUENCE</scope>
    <source>
        <strain evidence="12">Bin4</strain>
    </source>
</reference>